<name>A0A1W6Z0L3_9BORD</name>
<dbReference type="Proteomes" id="UP000194139">
    <property type="component" value="Chromosome"/>
</dbReference>
<gene>
    <name evidence="13" type="ORF">CAL13_12300</name>
</gene>
<dbReference type="PANTHER" id="PTHR42837:SF2">
    <property type="entry name" value="MEMBRANE METALLOPROTEASE ARASP2, CHLOROPLASTIC-RELATED"/>
    <property type="match status" value="1"/>
</dbReference>
<evidence type="ECO:0000256" key="6">
    <source>
        <dbReference type="ARBA" id="ARBA00022801"/>
    </source>
</evidence>
<dbReference type="GO" id="GO:0004222">
    <property type="term" value="F:metalloendopeptidase activity"/>
    <property type="evidence" value="ECO:0007669"/>
    <property type="project" value="InterPro"/>
</dbReference>
<comment type="cofactor">
    <cofactor evidence="1 11">
        <name>Zn(2+)</name>
        <dbReference type="ChEBI" id="CHEBI:29105"/>
    </cofactor>
</comment>
<dbReference type="Pfam" id="PF02163">
    <property type="entry name" value="Peptidase_M50"/>
    <property type="match status" value="1"/>
</dbReference>
<dbReference type="EMBL" id="CP021109">
    <property type="protein sequence ID" value="ARP86902.1"/>
    <property type="molecule type" value="Genomic_DNA"/>
</dbReference>
<accession>A0A1W6Z0L3</accession>
<feature type="transmembrane region" description="Helical" evidence="11">
    <location>
        <begin position="418"/>
        <end position="436"/>
    </location>
</feature>
<keyword evidence="11" id="KW-0479">Metal-binding</keyword>
<evidence type="ECO:0000256" key="7">
    <source>
        <dbReference type="ARBA" id="ARBA00022833"/>
    </source>
</evidence>
<sequence length="444" mass="46831">MLFTLLAFAVALGILITFHELGHYWAARLCGVRVLRFSVGFGKVLLRRVDRHGTEWAVSAIPLGGYVKMLDDPPAGATPAQAAEAFHPQPVGKRILIVAAGPVFNLILAVFLYACLNLAGVEEPVALVAQPAPATAAAQAGFQGGDRIVAIDGEPVSSWNDARWLLMDHISSGGRVNIDVQSAQGQPHERVLTLGQSTLDPSQGDPLAAAGLRLQEPKPVVRGVVPGSAGEEAGLRAGDVILSVAGQPVADVSGVVRIVQQHAGQRLPVEVSREGAQVTLGVVPRAERIATGETVGRIGVQLGGEVPMATVRYGLGESLWRGVTRTADTAWFSLRMMGRMITGAVSWRNISGPVTIADYAGQTARVGLAAYIAYLALISISLGVLNLLPIPMLDGGHLLYYLIEIVRGSPPPSRWLDIGQRAGLGLLAGLMGLALFNDFARLFT</sequence>
<dbReference type="GO" id="GO:0016020">
    <property type="term" value="C:membrane"/>
    <property type="evidence" value="ECO:0007669"/>
    <property type="project" value="UniProtKB-SubCell"/>
</dbReference>
<dbReference type="SMART" id="SM00228">
    <property type="entry name" value="PDZ"/>
    <property type="match status" value="2"/>
</dbReference>
<dbReference type="PANTHER" id="PTHR42837">
    <property type="entry name" value="REGULATOR OF SIGMA-E PROTEASE RSEP"/>
    <property type="match status" value="1"/>
</dbReference>
<protein>
    <recommendedName>
        <fullName evidence="11">Zinc metalloprotease</fullName>
        <ecNumber evidence="11">3.4.24.-</ecNumber>
    </recommendedName>
</protein>
<keyword evidence="8 11" id="KW-1133">Transmembrane helix</keyword>
<dbReference type="GO" id="GO:0006508">
    <property type="term" value="P:proteolysis"/>
    <property type="evidence" value="ECO:0007669"/>
    <property type="project" value="UniProtKB-KW"/>
</dbReference>
<comment type="similarity">
    <text evidence="3 11">Belongs to the peptidase M50B family.</text>
</comment>
<comment type="subcellular location">
    <subcellularLocation>
        <location evidence="2">Membrane</location>
        <topology evidence="2">Multi-pass membrane protein</topology>
    </subcellularLocation>
</comment>
<keyword evidence="9 11" id="KW-0482">Metalloprotease</keyword>
<evidence type="ECO:0000313" key="13">
    <source>
        <dbReference type="EMBL" id="ARP86902.1"/>
    </source>
</evidence>
<dbReference type="AlphaFoldDB" id="A0A1W6Z0L3"/>
<organism evidence="13 14">
    <name type="scientific">Bordetella genomosp. 9</name>
    <dbReference type="NCBI Taxonomy" id="1416803"/>
    <lineage>
        <taxon>Bacteria</taxon>
        <taxon>Pseudomonadati</taxon>
        <taxon>Pseudomonadota</taxon>
        <taxon>Betaproteobacteria</taxon>
        <taxon>Burkholderiales</taxon>
        <taxon>Alcaligenaceae</taxon>
        <taxon>Bordetella</taxon>
    </lineage>
</organism>
<evidence type="ECO:0000256" key="10">
    <source>
        <dbReference type="ARBA" id="ARBA00023136"/>
    </source>
</evidence>
<keyword evidence="10 11" id="KW-0472">Membrane</keyword>
<dbReference type="InterPro" id="IPR004387">
    <property type="entry name" value="Pept_M50_Zn"/>
</dbReference>
<dbReference type="Gene3D" id="2.30.42.10">
    <property type="match status" value="2"/>
</dbReference>
<dbReference type="CDD" id="cd23081">
    <property type="entry name" value="cpPDZ_EcRseP-like"/>
    <property type="match status" value="1"/>
</dbReference>
<evidence type="ECO:0000256" key="5">
    <source>
        <dbReference type="ARBA" id="ARBA00022692"/>
    </source>
</evidence>
<feature type="transmembrane region" description="Helical" evidence="11">
    <location>
        <begin position="368"/>
        <end position="390"/>
    </location>
</feature>
<evidence type="ECO:0000256" key="4">
    <source>
        <dbReference type="ARBA" id="ARBA00022670"/>
    </source>
</evidence>
<dbReference type="RefSeq" id="WP_086072547.1">
    <property type="nucleotide sequence ID" value="NZ_CP021109.1"/>
</dbReference>
<dbReference type="PROSITE" id="PS50106">
    <property type="entry name" value="PDZ"/>
    <property type="match status" value="1"/>
</dbReference>
<keyword evidence="6 11" id="KW-0378">Hydrolase</keyword>
<evidence type="ECO:0000256" key="2">
    <source>
        <dbReference type="ARBA" id="ARBA00004141"/>
    </source>
</evidence>
<evidence type="ECO:0000313" key="14">
    <source>
        <dbReference type="Proteomes" id="UP000194139"/>
    </source>
</evidence>
<dbReference type="SUPFAM" id="SSF50156">
    <property type="entry name" value="PDZ domain-like"/>
    <property type="match status" value="2"/>
</dbReference>
<evidence type="ECO:0000256" key="8">
    <source>
        <dbReference type="ARBA" id="ARBA00022989"/>
    </source>
</evidence>
<evidence type="ECO:0000256" key="3">
    <source>
        <dbReference type="ARBA" id="ARBA00007931"/>
    </source>
</evidence>
<dbReference type="Pfam" id="PF17820">
    <property type="entry name" value="PDZ_6"/>
    <property type="match status" value="2"/>
</dbReference>
<dbReference type="CDD" id="cd06163">
    <property type="entry name" value="S2P-M50_PDZ_RseP-like"/>
    <property type="match status" value="1"/>
</dbReference>
<evidence type="ECO:0000256" key="1">
    <source>
        <dbReference type="ARBA" id="ARBA00001947"/>
    </source>
</evidence>
<evidence type="ECO:0000256" key="9">
    <source>
        <dbReference type="ARBA" id="ARBA00023049"/>
    </source>
</evidence>
<dbReference type="InterPro" id="IPR041489">
    <property type="entry name" value="PDZ_6"/>
</dbReference>
<dbReference type="NCBIfam" id="TIGR00054">
    <property type="entry name" value="RIP metalloprotease RseP"/>
    <property type="match status" value="1"/>
</dbReference>
<feature type="domain" description="PDZ" evidence="12">
    <location>
        <begin position="196"/>
        <end position="253"/>
    </location>
</feature>
<dbReference type="InterPro" id="IPR008915">
    <property type="entry name" value="Peptidase_M50"/>
</dbReference>
<evidence type="ECO:0000256" key="11">
    <source>
        <dbReference type="RuleBase" id="RU362031"/>
    </source>
</evidence>
<dbReference type="InterPro" id="IPR036034">
    <property type="entry name" value="PDZ_sf"/>
</dbReference>
<keyword evidence="5 11" id="KW-0812">Transmembrane</keyword>
<keyword evidence="7 11" id="KW-0862">Zinc</keyword>
<feature type="transmembrane region" description="Helical" evidence="11">
    <location>
        <begin position="95"/>
        <end position="116"/>
    </location>
</feature>
<proteinExistence type="inferred from homology"/>
<keyword evidence="4 13" id="KW-0645">Protease</keyword>
<dbReference type="GO" id="GO:0046872">
    <property type="term" value="F:metal ion binding"/>
    <property type="evidence" value="ECO:0007669"/>
    <property type="project" value="UniProtKB-KW"/>
</dbReference>
<reference evidence="13 14" key="1">
    <citation type="submission" date="2017-05" db="EMBL/GenBank/DDBJ databases">
        <title>Complete and WGS of Bordetella genogroups.</title>
        <authorList>
            <person name="Spilker T."/>
            <person name="LiPuma J."/>
        </authorList>
    </citation>
    <scope>NUCLEOTIDE SEQUENCE [LARGE SCALE GENOMIC DNA]</scope>
    <source>
        <strain evidence="13 14">AU17164</strain>
    </source>
</reference>
<keyword evidence="14" id="KW-1185">Reference proteome</keyword>
<dbReference type="InterPro" id="IPR001478">
    <property type="entry name" value="PDZ"/>
</dbReference>
<dbReference type="EC" id="3.4.24.-" evidence="11"/>
<evidence type="ECO:0000259" key="12">
    <source>
        <dbReference type="PROSITE" id="PS50106"/>
    </source>
</evidence>